<keyword evidence="1" id="KW-0175">Coiled coil</keyword>
<dbReference type="Pfam" id="PF07396">
    <property type="entry name" value="Porin_O_P"/>
    <property type="match status" value="1"/>
</dbReference>
<dbReference type="Gene3D" id="2.40.160.10">
    <property type="entry name" value="Porin"/>
    <property type="match status" value="1"/>
</dbReference>
<evidence type="ECO:0000313" key="4">
    <source>
        <dbReference type="Proteomes" id="UP001595828"/>
    </source>
</evidence>
<dbReference type="SUPFAM" id="SSF56935">
    <property type="entry name" value="Porins"/>
    <property type="match status" value="1"/>
</dbReference>
<keyword evidence="4" id="KW-1185">Reference proteome</keyword>
<proteinExistence type="predicted"/>
<dbReference type="InterPro" id="IPR023614">
    <property type="entry name" value="Porin_dom_sf"/>
</dbReference>
<dbReference type="EMBL" id="JBHSDR010000004">
    <property type="protein sequence ID" value="MFC4294888.1"/>
    <property type="molecule type" value="Genomic_DNA"/>
</dbReference>
<evidence type="ECO:0000313" key="3">
    <source>
        <dbReference type="EMBL" id="MFC4294888.1"/>
    </source>
</evidence>
<evidence type="ECO:0000256" key="1">
    <source>
        <dbReference type="SAM" id="Coils"/>
    </source>
</evidence>
<name>A0ABV8RNE0_9SPHN</name>
<reference evidence="4" key="1">
    <citation type="journal article" date="2019" name="Int. J. Syst. Evol. Microbiol.">
        <title>The Global Catalogue of Microorganisms (GCM) 10K type strain sequencing project: providing services to taxonomists for standard genome sequencing and annotation.</title>
        <authorList>
            <consortium name="The Broad Institute Genomics Platform"/>
            <consortium name="The Broad Institute Genome Sequencing Center for Infectious Disease"/>
            <person name="Wu L."/>
            <person name="Ma J."/>
        </authorList>
    </citation>
    <scope>NUCLEOTIDE SEQUENCE [LARGE SCALE GENOMIC DNA]</scope>
    <source>
        <strain evidence="4">CGMCC 1.12989</strain>
    </source>
</reference>
<dbReference type="InterPro" id="IPR010870">
    <property type="entry name" value="Porin_O/P"/>
</dbReference>
<feature type="coiled-coil region" evidence="1">
    <location>
        <begin position="23"/>
        <end position="64"/>
    </location>
</feature>
<dbReference type="RefSeq" id="WP_379538371.1">
    <property type="nucleotide sequence ID" value="NZ_JBHSDR010000004.1"/>
</dbReference>
<keyword evidence="2" id="KW-0732">Signal</keyword>
<evidence type="ECO:0000256" key="2">
    <source>
        <dbReference type="SAM" id="SignalP"/>
    </source>
</evidence>
<feature type="chain" id="PRO_5045062429" evidence="2">
    <location>
        <begin position="27"/>
        <end position="467"/>
    </location>
</feature>
<comment type="caution">
    <text evidence="3">The sequence shown here is derived from an EMBL/GenBank/DDBJ whole genome shotgun (WGS) entry which is preliminary data.</text>
</comment>
<accession>A0ABV8RNE0</accession>
<gene>
    <name evidence="3" type="ORF">ACFO0A_07405</name>
</gene>
<feature type="signal peptide" evidence="2">
    <location>
        <begin position="1"/>
        <end position="26"/>
    </location>
</feature>
<organism evidence="3 4">
    <name type="scientific">Novosphingobium tardum</name>
    <dbReference type="NCBI Taxonomy" id="1538021"/>
    <lineage>
        <taxon>Bacteria</taxon>
        <taxon>Pseudomonadati</taxon>
        <taxon>Pseudomonadota</taxon>
        <taxon>Alphaproteobacteria</taxon>
        <taxon>Sphingomonadales</taxon>
        <taxon>Sphingomonadaceae</taxon>
        <taxon>Novosphingobium</taxon>
    </lineage>
</organism>
<protein>
    <submittedName>
        <fullName evidence="3">OprO/OprP family phosphate-selective porin</fullName>
    </submittedName>
</protein>
<dbReference type="Proteomes" id="UP001595828">
    <property type="component" value="Unassembled WGS sequence"/>
</dbReference>
<sequence>MINARAMSVVAAAVALGWAVPSSAQSAEDVAALRAQLAQMQAQMQAMQSKIDSLETQLGTTQAKSEATAAAVAAIPPVSVTAKAAAAITWDGAPKIEAAVDPKDPGKGKWSFKPRGRLQVDVAGVDAPNGIPGNSLGYATELRRAFIGMEGTLPGNFGYRAEIDVANSGVELTDLFLTYKPKPELTLTLGQHKPFWGLEETTSDLFTSFMERAAFNSAFGFERRVGLSATYAKNALVVQGGVFADNAADLNNDANNSYSLDGRVVFMPRIGPGTLHVGGSVHMRDFNDVSSTARYRARPFVHTTDLRLVDTKAFSATGETSYGAELAYVAGRFHATGEGHWITARRPGLADPTFFGGYGEVGILLTDDTTAYKGGVYDRIRPKNPLGAGGIGAVQLNARYDYLDLNDGAITGGRQQVAGVSMLWIPTDYVRFILNYGHIWIDDAAVAAGVDRNYTADSLGMRAQFDF</sequence>